<reference evidence="1" key="2">
    <citation type="submission" date="2021-04" db="EMBL/GenBank/DDBJ databases">
        <authorList>
            <person name="Gilroy R."/>
        </authorList>
    </citation>
    <scope>NUCLEOTIDE SEQUENCE</scope>
    <source>
        <strain evidence="1">CHK188-4685</strain>
    </source>
</reference>
<comment type="caution">
    <text evidence="1">The sequence shown here is derived from an EMBL/GenBank/DDBJ whole genome shotgun (WGS) entry which is preliminary data.</text>
</comment>
<organism evidence="1 2">
    <name type="scientific">Candidatus Enterocloster faecavium</name>
    <dbReference type="NCBI Taxonomy" id="2838560"/>
    <lineage>
        <taxon>Bacteria</taxon>
        <taxon>Bacillati</taxon>
        <taxon>Bacillota</taxon>
        <taxon>Clostridia</taxon>
        <taxon>Lachnospirales</taxon>
        <taxon>Lachnospiraceae</taxon>
        <taxon>Enterocloster</taxon>
    </lineage>
</organism>
<reference evidence="1" key="1">
    <citation type="journal article" date="2021" name="PeerJ">
        <title>Extensive microbial diversity within the chicken gut microbiome revealed by metagenomics and culture.</title>
        <authorList>
            <person name="Gilroy R."/>
            <person name="Ravi A."/>
            <person name="Getino M."/>
            <person name="Pursley I."/>
            <person name="Horton D.L."/>
            <person name="Alikhan N.F."/>
            <person name="Baker D."/>
            <person name="Gharbi K."/>
            <person name="Hall N."/>
            <person name="Watson M."/>
            <person name="Adriaenssens E.M."/>
            <person name="Foster-Nyarko E."/>
            <person name="Jarju S."/>
            <person name="Secka A."/>
            <person name="Antonio M."/>
            <person name="Oren A."/>
            <person name="Chaudhuri R.R."/>
            <person name="La Ragione R."/>
            <person name="Hildebrand F."/>
            <person name="Pallen M.J."/>
        </authorList>
    </citation>
    <scope>NUCLEOTIDE SEQUENCE</scope>
    <source>
        <strain evidence="1">CHK188-4685</strain>
    </source>
</reference>
<sequence length="23" mass="2631">MWINLGRSGREKCGYCGNSQNRT</sequence>
<evidence type="ECO:0000313" key="2">
    <source>
        <dbReference type="Proteomes" id="UP000886804"/>
    </source>
</evidence>
<protein>
    <submittedName>
        <fullName evidence="1">Zinc-finger domain-containing protein</fullName>
    </submittedName>
</protein>
<dbReference type="GO" id="GO:0008270">
    <property type="term" value="F:zinc ion binding"/>
    <property type="evidence" value="ECO:0007669"/>
    <property type="project" value="UniProtKB-KW"/>
</dbReference>
<dbReference type="EMBL" id="DWYS01000135">
    <property type="protein sequence ID" value="HJB08418.1"/>
    <property type="molecule type" value="Genomic_DNA"/>
</dbReference>
<dbReference type="Proteomes" id="UP000886804">
    <property type="component" value="Unassembled WGS sequence"/>
</dbReference>
<dbReference type="AlphaFoldDB" id="A0A9D2L9J6"/>
<name>A0A9D2L9J6_9FIRM</name>
<keyword evidence="1" id="KW-0863">Zinc-finger</keyword>
<proteinExistence type="predicted"/>
<gene>
    <name evidence="1" type="ORF">H9716_11255</name>
</gene>
<accession>A0A9D2L9J6</accession>
<keyword evidence="1" id="KW-0862">Zinc</keyword>
<keyword evidence="1" id="KW-0479">Metal-binding</keyword>
<evidence type="ECO:0000313" key="1">
    <source>
        <dbReference type="EMBL" id="HJB08418.1"/>
    </source>
</evidence>